<evidence type="ECO:0000256" key="5">
    <source>
        <dbReference type="SAM" id="MobiDB-lite"/>
    </source>
</evidence>
<dbReference type="GO" id="GO:0005179">
    <property type="term" value="F:hormone activity"/>
    <property type="evidence" value="ECO:0007669"/>
    <property type="project" value="UniProtKB-KW"/>
</dbReference>
<evidence type="ECO:0000256" key="3">
    <source>
        <dbReference type="ARBA" id="ARBA00022702"/>
    </source>
</evidence>
<keyword evidence="8" id="KW-1185">Reference proteome</keyword>
<name>W9CQZ9_SCLBF</name>
<comment type="similarity">
    <text evidence="1">Belongs to the stanniocalcin family.</text>
</comment>
<dbReference type="AlphaFoldDB" id="W9CQZ9"/>
<dbReference type="EMBL" id="AYSA01000041">
    <property type="protein sequence ID" value="ESZ98503.1"/>
    <property type="molecule type" value="Genomic_DNA"/>
</dbReference>
<evidence type="ECO:0000313" key="8">
    <source>
        <dbReference type="Proteomes" id="UP000019487"/>
    </source>
</evidence>
<dbReference type="InterPro" id="IPR004978">
    <property type="entry name" value="Stanniocalcin"/>
</dbReference>
<accession>W9CQZ9</accession>
<evidence type="ECO:0000256" key="1">
    <source>
        <dbReference type="ARBA" id="ARBA00008693"/>
    </source>
</evidence>
<dbReference type="STRING" id="1432307.W9CQZ9"/>
<keyword evidence="6" id="KW-0732">Signal</keyword>
<feature type="signal peptide" evidence="6">
    <location>
        <begin position="1"/>
        <end position="17"/>
    </location>
</feature>
<sequence>MKIFIIIITAICGLAEASPAVTVSSPSISTSKISSGTTLVTSTSSSSSLNTTSTSSSSTSTTSSVSITCTSTPLPSILGFTALLDPLTYTNIPMKRTAVPSTCSIIPTSTNSTSVISSTTTATSTHRCIDGPCAAPTPTSCSFYSCLDGVMGCGSNGYPAAYGLYYCNRFMTAMGNMDDAGKKWITSTMLCLQNSLLKFGQGTSITCDALKDYAFGTHANCYVQNGICDLSAADWAVIVDTVGFSNLWSSLNAAGQTLSAMRQCANFFFWAAGRNLWPASCPLPNPF</sequence>
<organism evidence="7 8">
    <name type="scientific">Sclerotinia borealis (strain F-4128)</name>
    <dbReference type="NCBI Taxonomy" id="1432307"/>
    <lineage>
        <taxon>Eukaryota</taxon>
        <taxon>Fungi</taxon>
        <taxon>Dikarya</taxon>
        <taxon>Ascomycota</taxon>
        <taxon>Pezizomycotina</taxon>
        <taxon>Leotiomycetes</taxon>
        <taxon>Helotiales</taxon>
        <taxon>Sclerotiniaceae</taxon>
        <taxon>Sclerotinia</taxon>
    </lineage>
</organism>
<evidence type="ECO:0000256" key="4">
    <source>
        <dbReference type="ARBA" id="ARBA00023157"/>
    </source>
</evidence>
<dbReference type="PANTHER" id="PTHR11245">
    <property type="entry name" value="STANNIOCALCIN"/>
    <property type="match status" value="1"/>
</dbReference>
<protein>
    <submittedName>
        <fullName evidence="7">Uncharacterized protein</fullName>
    </submittedName>
</protein>
<gene>
    <name evidence="7" type="ORF">SBOR_1165</name>
</gene>
<evidence type="ECO:0000256" key="2">
    <source>
        <dbReference type="ARBA" id="ARBA00011748"/>
    </source>
</evidence>
<dbReference type="GO" id="GO:0006874">
    <property type="term" value="P:intracellular calcium ion homeostasis"/>
    <property type="evidence" value="ECO:0007669"/>
    <property type="project" value="TreeGrafter"/>
</dbReference>
<dbReference type="OrthoDB" id="2251794at2759"/>
<comment type="subunit">
    <text evidence="2">Homodimer; disulfide-linked.</text>
</comment>
<evidence type="ECO:0000256" key="6">
    <source>
        <dbReference type="SAM" id="SignalP"/>
    </source>
</evidence>
<keyword evidence="3" id="KW-0372">Hormone</keyword>
<comment type="caution">
    <text evidence="7">The sequence shown here is derived from an EMBL/GenBank/DDBJ whole genome shotgun (WGS) entry which is preliminary data.</text>
</comment>
<dbReference type="PANTHER" id="PTHR11245:SF6">
    <property type="entry name" value="DUF19 DOMAIN-CONTAINING PROTEIN"/>
    <property type="match status" value="1"/>
</dbReference>
<feature type="chain" id="PRO_5004918696" evidence="6">
    <location>
        <begin position="18"/>
        <end position="287"/>
    </location>
</feature>
<dbReference type="Proteomes" id="UP000019487">
    <property type="component" value="Unassembled WGS sequence"/>
</dbReference>
<evidence type="ECO:0000313" key="7">
    <source>
        <dbReference type="EMBL" id="ESZ98503.1"/>
    </source>
</evidence>
<keyword evidence="4" id="KW-1015">Disulfide bond</keyword>
<feature type="region of interest" description="Disordered" evidence="5">
    <location>
        <begin position="25"/>
        <end position="65"/>
    </location>
</feature>
<reference evidence="7 8" key="1">
    <citation type="journal article" date="2014" name="Genome Announc.">
        <title>Draft genome sequence of Sclerotinia borealis, a psychrophilic plant pathogenic fungus.</title>
        <authorList>
            <person name="Mardanov A.V."/>
            <person name="Beletsky A.V."/>
            <person name="Kadnikov V.V."/>
            <person name="Ignatov A.N."/>
            <person name="Ravin N.V."/>
        </authorList>
    </citation>
    <scope>NUCLEOTIDE SEQUENCE [LARGE SCALE GENOMIC DNA]</scope>
    <source>
        <strain evidence="8">F-4157</strain>
    </source>
</reference>
<dbReference type="HOGENOM" id="CLU_970314_0_0_1"/>
<dbReference type="GO" id="GO:0005576">
    <property type="term" value="C:extracellular region"/>
    <property type="evidence" value="ECO:0007669"/>
    <property type="project" value="InterPro"/>
</dbReference>
<proteinExistence type="inferred from homology"/>
<dbReference type="Pfam" id="PF03298">
    <property type="entry name" value="Stanniocalcin"/>
    <property type="match status" value="1"/>
</dbReference>